<dbReference type="InterPro" id="IPR037066">
    <property type="entry name" value="Plug_dom_sf"/>
</dbReference>
<keyword evidence="2 4" id="KW-0472">Membrane</keyword>
<dbReference type="Pfam" id="PF07715">
    <property type="entry name" value="Plug"/>
    <property type="match status" value="1"/>
</dbReference>
<dbReference type="Gene3D" id="2.170.130.10">
    <property type="entry name" value="TonB-dependent receptor, plug domain"/>
    <property type="match status" value="1"/>
</dbReference>
<evidence type="ECO:0000256" key="1">
    <source>
        <dbReference type="ARBA" id="ARBA00004442"/>
    </source>
</evidence>
<evidence type="ECO:0000256" key="5">
    <source>
        <dbReference type="SAM" id="SignalP"/>
    </source>
</evidence>
<dbReference type="InterPro" id="IPR012910">
    <property type="entry name" value="Plug_dom"/>
</dbReference>
<keyword evidence="8" id="KW-0675">Receptor</keyword>
<dbReference type="Pfam" id="PF00593">
    <property type="entry name" value="TonB_dep_Rec_b-barrel"/>
    <property type="match status" value="1"/>
</dbReference>
<feature type="domain" description="TonB-dependent receptor plug" evidence="7">
    <location>
        <begin position="54"/>
        <end position="164"/>
    </location>
</feature>
<dbReference type="InterPro" id="IPR010104">
    <property type="entry name" value="TonB_rcpt_bac"/>
</dbReference>
<dbReference type="PANTHER" id="PTHR40980:SF3">
    <property type="entry name" value="TONB-DEPENDENT RECEPTOR-LIKE BETA-BARREL DOMAIN-CONTAINING PROTEIN"/>
    <property type="match status" value="1"/>
</dbReference>
<evidence type="ECO:0000259" key="6">
    <source>
        <dbReference type="Pfam" id="PF00593"/>
    </source>
</evidence>
<feature type="domain" description="TonB-dependent receptor-like beta-barrel" evidence="6">
    <location>
        <begin position="493"/>
        <end position="1050"/>
    </location>
</feature>
<comment type="caution">
    <text evidence="8">The sequence shown here is derived from an EMBL/GenBank/DDBJ whole genome shotgun (WGS) entry which is preliminary data.</text>
</comment>
<dbReference type="Proteomes" id="UP000662572">
    <property type="component" value="Unassembled WGS sequence"/>
</dbReference>
<dbReference type="Gene3D" id="2.40.170.20">
    <property type="entry name" value="TonB-dependent receptor, beta-barrel domain"/>
    <property type="match status" value="1"/>
</dbReference>
<dbReference type="InterPro" id="IPR000531">
    <property type="entry name" value="Beta-barrel_TonB"/>
</dbReference>
<proteinExistence type="inferred from homology"/>
<dbReference type="AlphaFoldDB" id="A0A918UYU8"/>
<reference evidence="8" key="2">
    <citation type="submission" date="2020-09" db="EMBL/GenBank/DDBJ databases">
        <authorList>
            <person name="Sun Q."/>
            <person name="Kim S."/>
        </authorList>
    </citation>
    <scope>NUCLEOTIDE SEQUENCE</scope>
    <source>
        <strain evidence="8">KCTC 32296</strain>
    </source>
</reference>
<keyword evidence="9" id="KW-1185">Reference proteome</keyword>
<keyword evidence="5" id="KW-0732">Signal</keyword>
<dbReference type="PANTHER" id="PTHR40980">
    <property type="entry name" value="PLUG DOMAIN-CONTAINING PROTEIN"/>
    <property type="match status" value="1"/>
</dbReference>
<evidence type="ECO:0000256" key="4">
    <source>
        <dbReference type="RuleBase" id="RU003357"/>
    </source>
</evidence>
<feature type="chain" id="PRO_5037680630" evidence="5">
    <location>
        <begin position="21"/>
        <end position="1087"/>
    </location>
</feature>
<keyword evidence="3" id="KW-0998">Cell outer membrane</keyword>
<dbReference type="NCBIfam" id="TIGR01782">
    <property type="entry name" value="TonB-Xanth-Caul"/>
    <property type="match status" value="1"/>
</dbReference>
<gene>
    <name evidence="8" type="ORF">GCM10011273_33910</name>
</gene>
<evidence type="ECO:0000256" key="3">
    <source>
        <dbReference type="ARBA" id="ARBA00023237"/>
    </source>
</evidence>
<sequence>MLCGSVSALAMSALMGPAFAQVATPDSTASATEDTTEVVVTAIRRSLRNAQTIKRDSDVIVDSITAEDIGALPDRSVTEALQRVPGVSINRFSAGVDPDHFSSEGSGVTVRGLNMTRSELNGRDTFSANNGRQLSFADVPAELMGGVDVVKNPSADMIEGGIAGTVNLRTRVPFDAKGQVISFSAEGSYGDFAKKWTPTYSALYSNRWDTELGEFGLLLNYVNSELTTRSDGAQLSNYSCRTNVQTYDTGSTTGTPVVSPNVDCNGDGTADGIYYPRGAAMRSQISDRTREGYGLAAQWRSNDDTMLATFQFLRSEATQAWTEHAIEIATDNVSAAGDSFPVYGTDVTFDGDGVFTEGVLSSNSTGWRADIGSADPLNRRTPKYGAQSNNIRRDQQQSYVTEDYGFNLRWTPNDRWGFKFDAQHVKSSVDVIDNTIWGSTFQNVSIKRNGDDIPTFAFLPPTRVSATGVACDPTNPQYNGDGCGLAFTGDHTEISDPYNHFWRAAMDHFEQSEGTEDALRADAEYLFEENNFLQSFQFGVRWSERDQTTRFSQYNWGPLSEVWGGSGPVWMDETFSNGQSSAGNIENFTFDNFMGGDIANPVAAGIPYYANNAVDGYEAFRAFGLAIGDTFRNRYQPISDQDPTLVTCRDGVTPRPQNWVPVDMRCDTIPGTPYLLNEVNPVTETNNAAYAMIKYRHEMDNGWRIGGNIGLRYTKTERVSSGYESYNLGSFSTDTTCAIPPNTGAGQTVTVFCSLDPAVRQDIRNFQNGALTPITSNTEYRYLLPSFNLKVQPNTEWVFRLGLSETLNAPEIGLLRFYKNYSLDTNNATSIINGRPRGNVGIGNPELKPAHSTNIDLSAEWYFAPVGSLTLALFHKELTDVITNDTQLRSLTNNGETFDLIVSQPVNSPDKAKLKGFELAYQQTYDFLPSPFDGLGVNANYSYIDSSNVPQSTLSATDPDVAAGRVTVIDTSLLPLQGLSEHNANFTVFYEKYGISARLAYNWRDDFLITVRDVIVPYQPIMQEASGQLDGSLFYSVTPQIKVGVQGVNLTNEVTKTAAVLNNDLLTAGRSWFMNDRRVTFVIRGTF</sequence>
<dbReference type="GO" id="GO:0009279">
    <property type="term" value="C:cell outer membrane"/>
    <property type="evidence" value="ECO:0007669"/>
    <property type="project" value="UniProtKB-SubCell"/>
</dbReference>
<reference evidence="8" key="1">
    <citation type="journal article" date="2014" name="Int. J. Syst. Evol. Microbiol.">
        <title>Complete genome sequence of Corynebacterium casei LMG S-19264T (=DSM 44701T), isolated from a smear-ripened cheese.</title>
        <authorList>
            <consortium name="US DOE Joint Genome Institute (JGI-PGF)"/>
            <person name="Walter F."/>
            <person name="Albersmeier A."/>
            <person name="Kalinowski J."/>
            <person name="Ruckert C."/>
        </authorList>
    </citation>
    <scope>NUCLEOTIDE SEQUENCE</scope>
    <source>
        <strain evidence="8">KCTC 32296</strain>
    </source>
</reference>
<protein>
    <submittedName>
        <fullName evidence="8">TonB-dependent receptor</fullName>
    </submittedName>
</protein>
<comment type="subcellular location">
    <subcellularLocation>
        <location evidence="1 4">Cell outer membrane</location>
    </subcellularLocation>
</comment>
<name>A0A918UYU8_9CAUL</name>
<comment type="similarity">
    <text evidence="4">Belongs to the TonB-dependent receptor family.</text>
</comment>
<evidence type="ECO:0000313" key="9">
    <source>
        <dbReference type="Proteomes" id="UP000662572"/>
    </source>
</evidence>
<evidence type="ECO:0000259" key="7">
    <source>
        <dbReference type="Pfam" id="PF07715"/>
    </source>
</evidence>
<feature type="signal peptide" evidence="5">
    <location>
        <begin position="1"/>
        <end position="20"/>
    </location>
</feature>
<evidence type="ECO:0000313" key="8">
    <source>
        <dbReference type="EMBL" id="GGZ44385.1"/>
    </source>
</evidence>
<dbReference type="InterPro" id="IPR036942">
    <property type="entry name" value="Beta-barrel_TonB_sf"/>
</dbReference>
<keyword evidence="4" id="KW-0798">TonB box</keyword>
<organism evidence="8 9">
    <name type="scientific">Asticcacaulis endophyticus</name>
    <dbReference type="NCBI Taxonomy" id="1395890"/>
    <lineage>
        <taxon>Bacteria</taxon>
        <taxon>Pseudomonadati</taxon>
        <taxon>Pseudomonadota</taxon>
        <taxon>Alphaproteobacteria</taxon>
        <taxon>Caulobacterales</taxon>
        <taxon>Caulobacteraceae</taxon>
        <taxon>Asticcacaulis</taxon>
    </lineage>
</organism>
<dbReference type="SUPFAM" id="SSF56935">
    <property type="entry name" value="Porins"/>
    <property type="match status" value="1"/>
</dbReference>
<dbReference type="EMBL" id="BMZB01000007">
    <property type="protein sequence ID" value="GGZ44385.1"/>
    <property type="molecule type" value="Genomic_DNA"/>
</dbReference>
<evidence type="ECO:0000256" key="2">
    <source>
        <dbReference type="ARBA" id="ARBA00023136"/>
    </source>
</evidence>
<accession>A0A918UYU8</accession>